<protein>
    <recommendedName>
        <fullName evidence="4">FCH domain-containing protein</fullName>
    </recommendedName>
</protein>
<sequence length="584" mass="67601">MNYLENYFDLSKFPKSTTEIVIKRLKKGMMMESEFAELIKERSLIEERYSNDLLKLNKKISQVDSEFVGPLENIFENVLKKNIEKSTIRKNFCKEILENLEKPLKSLNNFENFKFFEQESLKYLKDFELKNLKYLKHLKKKKSDNKLPALKLAMEQSKQTWQNESQKIFDSFFQMDENRIDFFKEILMKYITMDSNISQTEFTELQNLYIEIVSLESKFDILEFCKQNGNKGNADIKNEIGSSLSELESPSRRDSIRDSIKSFQRPSFGAKHHNVVSSQENIVASPQNDSERKIEEKDNFNNNLTQDARVQKEQENFSAYHIDSLKQNEVINEQTVQIVGIHNKHPQNVEEEQIGNQECNQRVQKDLNINPQSQFQHTDTHFGYNAQQQNGQQQNYHVEESINEVFQHEQNNQILKNMMVSSSPKVMENSGSVHTISDEGSEFKQTSPIKIDIKNYPIVEDEAAARNAMDLIASVLKPPTVNSVATARRRTTSQNRAQSVENPLLNSAFSIPVTQRSLSTNSPIFSHNPFLNSNQISQENVQENFEPYSSENKVTEVSISLNVNEQISILFNENNLIKVLLTGE</sequence>
<comment type="caution">
    <text evidence="5">The sequence shown here is derived from an EMBL/GenBank/DDBJ whole genome shotgun (WGS) entry which is preliminary data.</text>
</comment>
<dbReference type="GO" id="GO:0005886">
    <property type="term" value="C:plasma membrane"/>
    <property type="evidence" value="ECO:0007669"/>
    <property type="project" value="TreeGrafter"/>
</dbReference>
<gene>
    <name evidence="5" type="ORF">HK099_005944</name>
</gene>
<dbReference type="AlphaFoldDB" id="A0AAD5TYQ8"/>
<dbReference type="InterPro" id="IPR001060">
    <property type="entry name" value="FCH_dom"/>
</dbReference>
<comment type="subcellular location">
    <subcellularLocation>
        <location evidence="1">Cytoplasm</location>
    </subcellularLocation>
</comment>
<dbReference type="Gene3D" id="1.20.1270.60">
    <property type="entry name" value="Arfaptin homology (AH) domain/BAR domain"/>
    <property type="match status" value="1"/>
</dbReference>
<dbReference type="PANTHER" id="PTHR23065:SF7">
    <property type="entry name" value="NOSTRIN, ISOFORM H"/>
    <property type="match status" value="1"/>
</dbReference>
<dbReference type="SUPFAM" id="SSF103657">
    <property type="entry name" value="BAR/IMD domain-like"/>
    <property type="match status" value="1"/>
</dbReference>
<evidence type="ECO:0000256" key="3">
    <source>
        <dbReference type="ARBA" id="ARBA00022553"/>
    </source>
</evidence>
<evidence type="ECO:0000313" key="5">
    <source>
        <dbReference type="EMBL" id="KAJ3216234.1"/>
    </source>
</evidence>
<keyword evidence="2" id="KW-0963">Cytoplasm</keyword>
<keyword evidence="3" id="KW-0597">Phosphoprotein</keyword>
<evidence type="ECO:0000256" key="2">
    <source>
        <dbReference type="ARBA" id="ARBA00022490"/>
    </source>
</evidence>
<organism evidence="5 6">
    <name type="scientific">Clydaea vesicula</name>
    <dbReference type="NCBI Taxonomy" id="447962"/>
    <lineage>
        <taxon>Eukaryota</taxon>
        <taxon>Fungi</taxon>
        <taxon>Fungi incertae sedis</taxon>
        <taxon>Chytridiomycota</taxon>
        <taxon>Chytridiomycota incertae sedis</taxon>
        <taxon>Chytridiomycetes</taxon>
        <taxon>Lobulomycetales</taxon>
        <taxon>Lobulomycetaceae</taxon>
        <taxon>Clydaea</taxon>
    </lineage>
</organism>
<feature type="domain" description="FCH" evidence="4">
    <location>
        <begin position="19"/>
        <end position="82"/>
    </location>
</feature>
<proteinExistence type="predicted"/>
<accession>A0AAD5TYQ8</accession>
<dbReference type="GO" id="GO:0005737">
    <property type="term" value="C:cytoplasm"/>
    <property type="evidence" value="ECO:0007669"/>
    <property type="project" value="TreeGrafter"/>
</dbReference>
<reference evidence="5" key="1">
    <citation type="submission" date="2020-05" db="EMBL/GenBank/DDBJ databases">
        <title>Phylogenomic resolution of chytrid fungi.</title>
        <authorList>
            <person name="Stajich J.E."/>
            <person name="Amses K."/>
            <person name="Simmons R."/>
            <person name="Seto K."/>
            <person name="Myers J."/>
            <person name="Bonds A."/>
            <person name="Quandt C.A."/>
            <person name="Barry K."/>
            <person name="Liu P."/>
            <person name="Grigoriev I."/>
            <person name="Longcore J.E."/>
            <person name="James T.Y."/>
        </authorList>
    </citation>
    <scope>NUCLEOTIDE SEQUENCE</scope>
    <source>
        <strain evidence="5">JEL0476</strain>
    </source>
</reference>
<keyword evidence="6" id="KW-1185">Reference proteome</keyword>
<evidence type="ECO:0000313" key="6">
    <source>
        <dbReference type="Proteomes" id="UP001211065"/>
    </source>
</evidence>
<dbReference type="EMBL" id="JADGJW010000489">
    <property type="protein sequence ID" value="KAJ3216234.1"/>
    <property type="molecule type" value="Genomic_DNA"/>
</dbReference>
<dbReference type="PANTHER" id="PTHR23065">
    <property type="entry name" value="PROLINE-SERINE-THREONINE PHOSPHATASE INTERACTING PROTEIN 1"/>
    <property type="match status" value="1"/>
</dbReference>
<evidence type="ECO:0000256" key="1">
    <source>
        <dbReference type="ARBA" id="ARBA00004496"/>
    </source>
</evidence>
<dbReference type="Pfam" id="PF00611">
    <property type="entry name" value="FCH"/>
    <property type="match status" value="1"/>
</dbReference>
<dbReference type="GO" id="GO:0043226">
    <property type="term" value="C:organelle"/>
    <property type="evidence" value="ECO:0007669"/>
    <property type="project" value="UniProtKB-ARBA"/>
</dbReference>
<dbReference type="InterPro" id="IPR027267">
    <property type="entry name" value="AH/BAR_dom_sf"/>
</dbReference>
<evidence type="ECO:0000259" key="4">
    <source>
        <dbReference type="Pfam" id="PF00611"/>
    </source>
</evidence>
<name>A0AAD5TYQ8_9FUNG</name>
<dbReference type="Proteomes" id="UP001211065">
    <property type="component" value="Unassembled WGS sequence"/>
</dbReference>